<dbReference type="GO" id="GO:0030313">
    <property type="term" value="C:cell envelope"/>
    <property type="evidence" value="ECO:0007669"/>
    <property type="project" value="UniProtKB-SubCell"/>
</dbReference>
<dbReference type="PATRIC" id="fig|797473.3.peg.635"/>
<sequence>MRTRHALAALLLAATAALAGPAVILPVNPPEPPKTECTPPEGFLPASAATPLGELIKYDGKHKVALLNVWALWCTPCRAELPLLDQLAQRKDAPFDIITLNLGDDAAQIDALFADLKINKLPRDNSGDSSLLKRLGGVGLPLSAWYVDGKMVAKSTGTLHDGEALLAYAQCLASQSGDTP</sequence>
<keyword evidence="2" id="KW-0201">Cytochrome c-type biogenesis</keyword>
<evidence type="ECO:0000256" key="4">
    <source>
        <dbReference type="SAM" id="SignalP"/>
    </source>
</evidence>
<keyword evidence="4" id="KW-0732">Signal</keyword>
<evidence type="ECO:0000256" key="3">
    <source>
        <dbReference type="ARBA" id="ARBA00023284"/>
    </source>
</evidence>
<dbReference type="AlphaFoldDB" id="G9ZDF1"/>
<dbReference type="GO" id="GO:0015036">
    <property type="term" value="F:disulfide oxidoreductase activity"/>
    <property type="evidence" value="ECO:0007669"/>
    <property type="project" value="UniProtKB-ARBA"/>
</dbReference>
<feature type="signal peptide" evidence="4">
    <location>
        <begin position="1"/>
        <end position="19"/>
    </location>
</feature>
<organism evidence="6 7">
    <name type="scientific">Cardiobacterium valvarum F0432</name>
    <dbReference type="NCBI Taxonomy" id="797473"/>
    <lineage>
        <taxon>Bacteria</taxon>
        <taxon>Pseudomonadati</taxon>
        <taxon>Pseudomonadota</taxon>
        <taxon>Gammaproteobacteria</taxon>
        <taxon>Cardiobacteriales</taxon>
        <taxon>Cardiobacteriaceae</taxon>
        <taxon>Cardiobacterium</taxon>
    </lineage>
</organism>
<evidence type="ECO:0000313" key="7">
    <source>
        <dbReference type="Proteomes" id="UP000004750"/>
    </source>
</evidence>
<dbReference type="EMBL" id="AGCM01000042">
    <property type="protein sequence ID" value="EHM55277.1"/>
    <property type="molecule type" value="Genomic_DNA"/>
</dbReference>
<dbReference type="Gene3D" id="3.40.30.10">
    <property type="entry name" value="Glutaredoxin"/>
    <property type="match status" value="1"/>
</dbReference>
<dbReference type="InterPro" id="IPR017937">
    <property type="entry name" value="Thioredoxin_CS"/>
</dbReference>
<protein>
    <submittedName>
        <fullName evidence="6">Redoxin family protein</fullName>
    </submittedName>
</protein>
<dbReference type="CDD" id="cd02966">
    <property type="entry name" value="TlpA_like_family"/>
    <property type="match status" value="1"/>
</dbReference>
<evidence type="ECO:0000313" key="6">
    <source>
        <dbReference type="EMBL" id="EHM55277.1"/>
    </source>
</evidence>
<evidence type="ECO:0000256" key="1">
    <source>
        <dbReference type="ARBA" id="ARBA00004196"/>
    </source>
</evidence>
<dbReference type="InterPro" id="IPR013766">
    <property type="entry name" value="Thioredoxin_domain"/>
</dbReference>
<dbReference type="PROSITE" id="PS00194">
    <property type="entry name" value="THIOREDOXIN_1"/>
    <property type="match status" value="1"/>
</dbReference>
<feature type="domain" description="Thioredoxin" evidence="5">
    <location>
        <begin position="25"/>
        <end position="174"/>
    </location>
</feature>
<dbReference type="PROSITE" id="PS51352">
    <property type="entry name" value="THIOREDOXIN_2"/>
    <property type="match status" value="1"/>
</dbReference>
<dbReference type="Proteomes" id="UP000004750">
    <property type="component" value="Unassembled WGS sequence"/>
</dbReference>
<keyword evidence="3" id="KW-0676">Redox-active center</keyword>
<name>G9ZDF1_9GAMM</name>
<dbReference type="SUPFAM" id="SSF52833">
    <property type="entry name" value="Thioredoxin-like"/>
    <property type="match status" value="1"/>
</dbReference>
<dbReference type="STRING" id="797473.HMPREF9080_00785"/>
<dbReference type="Pfam" id="PF08534">
    <property type="entry name" value="Redoxin"/>
    <property type="match status" value="1"/>
</dbReference>
<accession>G9ZDF1</accession>
<dbReference type="RefSeq" id="WP_006984804.1">
    <property type="nucleotide sequence ID" value="NZ_JH417904.1"/>
</dbReference>
<proteinExistence type="predicted"/>
<feature type="chain" id="PRO_5003529282" evidence="4">
    <location>
        <begin position="20"/>
        <end position="180"/>
    </location>
</feature>
<dbReference type="GO" id="GO:0017004">
    <property type="term" value="P:cytochrome complex assembly"/>
    <property type="evidence" value="ECO:0007669"/>
    <property type="project" value="UniProtKB-KW"/>
</dbReference>
<comment type="caution">
    <text evidence="6">The sequence shown here is derived from an EMBL/GenBank/DDBJ whole genome shotgun (WGS) entry which is preliminary data.</text>
</comment>
<reference evidence="6 7" key="1">
    <citation type="submission" date="2011-08" db="EMBL/GenBank/DDBJ databases">
        <authorList>
            <person name="Weinstock G."/>
            <person name="Sodergren E."/>
            <person name="Clifton S."/>
            <person name="Fulton L."/>
            <person name="Fulton B."/>
            <person name="Courtney L."/>
            <person name="Fronick C."/>
            <person name="Harrison M."/>
            <person name="Strong C."/>
            <person name="Farmer C."/>
            <person name="Delahaunty K."/>
            <person name="Markovic C."/>
            <person name="Hall O."/>
            <person name="Minx P."/>
            <person name="Tomlinson C."/>
            <person name="Mitreva M."/>
            <person name="Hou S."/>
            <person name="Chen J."/>
            <person name="Wollam A."/>
            <person name="Pepin K.H."/>
            <person name="Johnson M."/>
            <person name="Bhonagiri V."/>
            <person name="Zhang X."/>
            <person name="Suruliraj S."/>
            <person name="Warren W."/>
            <person name="Chinwalla A."/>
            <person name="Mardis E.R."/>
            <person name="Wilson R.K."/>
        </authorList>
    </citation>
    <scope>NUCLEOTIDE SEQUENCE [LARGE SCALE GENOMIC DNA]</scope>
    <source>
        <strain evidence="6 7">F0432</strain>
    </source>
</reference>
<evidence type="ECO:0000259" key="5">
    <source>
        <dbReference type="PROSITE" id="PS51352"/>
    </source>
</evidence>
<dbReference type="HOGENOM" id="CLU_1493613_0_0_6"/>
<dbReference type="InterPro" id="IPR036249">
    <property type="entry name" value="Thioredoxin-like_sf"/>
</dbReference>
<comment type="subcellular location">
    <subcellularLocation>
        <location evidence="1">Cell envelope</location>
    </subcellularLocation>
</comment>
<gene>
    <name evidence="6" type="ORF">HMPREF9080_00785</name>
</gene>
<evidence type="ECO:0000256" key="2">
    <source>
        <dbReference type="ARBA" id="ARBA00022748"/>
    </source>
</evidence>
<dbReference type="InterPro" id="IPR013740">
    <property type="entry name" value="Redoxin"/>
</dbReference>